<evidence type="ECO:0000313" key="7">
    <source>
        <dbReference type="Proteomes" id="UP001606210"/>
    </source>
</evidence>
<keyword evidence="3" id="KW-0479">Metal-binding</keyword>
<evidence type="ECO:0000256" key="2">
    <source>
        <dbReference type="ARBA" id="ARBA00022695"/>
    </source>
</evidence>
<keyword evidence="4" id="KW-0460">Magnesium</keyword>
<proteinExistence type="predicted"/>
<protein>
    <submittedName>
        <fullName evidence="6">Reverse transcriptase family protein</fullName>
        <ecNumber evidence="6">2.7.7.49</ecNumber>
    </submittedName>
</protein>
<keyword evidence="7" id="KW-1185">Reference proteome</keyword>
<dbReference type="RefSeq" id="WP_394481552.1">
    <property type="nucleotide sequence ID" value="NZ_JBIGHV010000007.1"/>
</dbReference>
<keyword evidence="5 6" id="KW-0695">RNA-directed DNA polymerase</keyword>
<dbReference type="CDD" id="cd03487">
    <property type="entry name" value="RT_Bac_retron_II"/>
    <property type="match status" value="1"/>
</dbReference>
<reference evidence="6 7" key="1">
    <citation type="submission" date="2024-08" db="EMBL/GenBank/DDBJ databases">
        <authorList>
            <person name="Lu H."/>
        </authorList>
    </citation>
    <scope>NUCLEOTIDE SEQUENCE [LARGE SCALE GENOMIC DNA]</scope>
    <source>
        <strain evidence="6 7">LYH14W</strain>
    </source>
</reference>
<organism evidence="6 7">
    <name type="scientific">Pelomonas parva</name>
    <dbReference type="NCBI Taxonomy" id="3299032"/>
    <lineage>
        <taxon>Bacteria</taxon>
        <taxon>Pseudomonadati</taxon>
        <taxon>Pseudomonadota</taxon>
        <taxon>Betaproteobacteria</taxon>
        <taxon>Burkholderiales</taxon>
        <taxon>Sphaerotilaceae</taxon>
        <taxon>Roseateles</taxon>
    </lineage>
</organism>
<keyword evidence="2 6" id="KW-0548">Nucleotidyltransferase</keyword>
<accession>A0ABW7F6B8</accession>
<name>A0ABW7F6B8_9BURK</name>
<dbReference type="Proteomes" id="UP001606210">
    <property type="component" value="Unassembled WGS sequence"/>
</dbReference>
<comment type="caution">
    <text evidence="6">The sequence shown here is derived from an EMBL/GenBank/DDBJ whole genome shotgun (WGS) entry which is preliminary data.</text>
</comment>
<dbReference type="EMBL" id="JBIGHV010000007">
    <property type="protein sequence ID" value="MFG6432020.1"/>
    <property type="molecule type" value="Genomic_DNA"/>
</dbReference>
<evidence type="ECO:0000256" key="1">
    <source>
        <dbReference type="ARBA" id="ARBA00022679"/>
    </source>
</evidence>
<dbReference type="EC" id="2.7.7.49" evidence="6"/>
<evidence type="ECO:0000256" key="4">
    <source>
        <dbReference type="ARBA" id="ARBA00022842"/>
    </source>
</evidence>
<keyword evidence="1 6" id="KW-0808">Transferase</keyword>
<sequence>MGSKKRLAQILEVSAGDLTRLSVDDGNFEIFELEAQVCEFTGRTRKARWVQNPVPDLKIVLARIAKLLSRIQSPDYCHGATPGRSYRSNALAHVGARSVATFDLKEFFPSTSSKQVFRFFLKDLQCAPDVAGLLTDLCTYRRALPTGAPSSPILAYWANRGLFEAVDRRGKELKLKLSVYVDDITLSGDAIPRSLTDQMEGIVESHGHKLSGDKTRLFGPGRPKHVTGVVIAGGALRVPHTRFRKARAIRAAFDAEKDCQKRALLAAKLCGLLGEAAFLDVRYKRMAADSVRLLAAAKSKLPARSARTRVCKAKRAAASGTKRWQVAGPVPF</sequence>
<dbReference type="SUPFAM" id="SSF56672">
    <property type="entry name" value="DNA/RNA polymerases"/>
    <property type="match status" value="1"/>
</dbReference>
<dbReference type="InterPro" id="IPR000123">
    <property type="entry name" value="Reverse_transcriptase_msDNA"/>
</dbReference>
<evidence type="ECO:0000313" key="6">
    <source>
        <dbReference type="EMBL" id="MFG6432020.1"/>
    </source>
</evidence>
<dbReference type="GO" id="GO:0003964">
    <property type="term" value="F:RNA-directed DNA polymerase activity"/>
    <property type="evidence" value="ECO:0007669"/>
    <property type="project" value="UniProtKB-KW"/>
</dbReference>
<evidence type="ECO:0000256" key="5">
    <source>
        <dbReference type="ARBA" id="ARBA00022918"/>
    </source>
</evidence>
<dbReference type="PRINTS" id="PR00866">
    <property type="entry name" value="RNADNAPOLMS"/>
</dbReference>
<gene>
    <name evidence="6" type="ORF">ACG00Y_19015</name>
</gene>
<evidence type="ECO:0000256" key="3">
    <source>
        <dbReference type="ARBA" id="ARBA00022723"/>
    </source>
</evidence>
<dbReference type="InterPro" id="IPR043502">
    <property type="entry name" value="DNA/RNA_pol_sf"/>
</dbReference>